<feature type="domain" description="Proline dehydrogenase" evidence="6">
    <location>
        <begin position="263"/>
        <end position="711"/>
    </location>
</feature>
<evidence type="ECO:0000313" key="8">
    <source>
        <dbReference type="Proteomes" id="UP000230066"/>
    </source>
</evidence>
<keyword evidence="8" id="KW-1185">Reference proteome</keyword>
<dbReference type="GO" id="GO:0071949">
    <property type="term" value="F:FAD binding"/>
    <property type="evidence" value="ECO:0007669"/>
    <property type="project" value="TreeGrafter"/>
</dbReference>
<sequence length="735" mass="84786">MHNERTTTVDFIFNNLLYSLCYNTLYIRKEGAECVSRCVATSSGGSPRSPLTVQVLMLAYALAGLRLIEFSFYLRRLCTCNPHGRYVSGCLPSQHRDHTHNPILDDRRQSIALPCHKFGFRGSMMRRVFRQGFPFSLENFGIRGRNSYWNSSASSSVTTGEKIKTTQWNSGVPASQPGCATNLDFRNTRLAHISKTNFDLLRGIIVYRLCSIPQLVKWNKQLMEYSRKIFGKWIFRKMMKSTFYGHFVAGEDPNEIKPVVALMRKYGVKSILDYSVEKDIDESEAVNKVKEGLAKVISEPESCPDAVTRKYQTSLQFADRSKQVVAARTYFYESEYQCDKNMETFLQCIDSVSHSTEKEGFAAIKVTALGRPQLLLQMSNFIVQMERLFKILTGSILAEGKDSITPLLALDLDNFRKRLEWLGVRISYDENVQWFTLLDVSGDGFVDLLDWSHLKTFEHDLARIFTIRNKKTEQTEHLVPTLTPDGLEQMRNMLQRMDTIAKHAHSTGVRVMVDAEQTYFQPAVRRLTMEMMRLFNRESAIIFNTYQCYLKCAREHLHHDLKQASLEKFFFGAKLVRGAYIEQERSRAVALGYEDPICADYDATSRMYESCVDEVLQSLVTQPSSRVAIMTATHNEDTIRYVLKRMEESGVLPEQRVICFGQLFGMCDHISFNLSNSGYSVYKYVPYGPVEEVLPYLSRRALENGSMLSKTKLERKMMWSELKRRIKQYQFFYRP</sequence>
<evidence type="ECO:0000256" key="3">
    <source>
        <dbReference type="ARBA" id="ARBA00023002"/>
    </source>
</evidence>
<dbReference type="EC" id="1.5.5.2" evidence="5"/>
<organism evidence="7 8">
    <name type="scientific">Fasciola hepatica</name>
    <name type="common">Liver fluke</name>
    <dbReference type="NCBI Taxonomy" id="6192"/>
    <lineage>
        <taxon>Eukaryota</taxon>
        <taxon>Metazoa</taxon>
        <taxon>Spiralia</taxon>
        <taxon>Lophotrochozoa</taxon>
        <taxon>Platyhelminthes</taxon>
        <taxon>Trematoda</taxon>
        <taxon>Digenea</taxon>
        <taxon>Plagiorchiida</taxon>
        <taxon>Echinostomata</taxon>
        <taxon>Echinostomatoidea</taxon>
        <taxon>Fasciolidae</taxon>
        <taxon>Fasciola</taxon>
    </lineage>
</organism>
<keyword evidence="4 5" id="KW-0642">Proline metabolism</keyword>
<keyword evidence="3 5" id="KW-0560">Oxidoreductase</keyword>
<proteinExistence type="inferred from homology"/>
<dbReference type="AlphaFoldDB" id="A0A4E0S2N9"/>
<protein>
    <recommendedName>
        <fullName evidence="5">Proline dehydrogenase</fullName>
        <ecNumber evidence="5">1.5.5.2</ecNumber>
    </recommendedName>
</protein>
<dbReference type="PANTHER" id="PTHR13914:SF0">
    <property type="entry name" value="PROLINE DEHYDROGENASE 1, MITOCHONDRIAL"/>
    <property type="match status" value="1"/>
</dbReference>
<comment type="similarity">
    <text evidence="2 5">Belongs to the proline oxidase family.</text>
</comment>
<comment type="pathway">
    <text evidence="1">Amino-acid degradation; L-proline degradation into L-glutamate; L-glutamate from L-proline: step 1/2.</text>
</comment>
<dbReference type="PANTHER" id="PTHR13914">
    <property type="entry name" value="PROLINE OXIDASE"/>
    <property type="match status" value="1"/>
</dbReference>
<dbReference type="GO" id="GO:0004657">
    <property type="term" value="F:proline dehydrogenase activity"/>
    <property type="evidence" value="ECO:0007669"/>
    <property type="project" value="UniProtKB-EC"/>
</dbReference>
<keyword evidence="5" id="KW-0274">FAD</keyword>
<dbReference type="Pfam" id="PF01619">
    <property type="entry name" value="Pro_dh"/>
    <property type="match status" value="1"/>
</dbReference>
<comment type="function">
    <text evidence="5">Converts proline to delta-1-pyrroline-5-carboxylate.</text>
</comment>
<dbReference type="SUPFAM" id="SSF51730">
    <property type="entry name" value="FAD-linked oxidoreductase"/>
    <property type="match status" value="1"/>
</dbReference>
<evidence type="ECO:0000256" key="4">
    <source>
        <dbReference type="ARBA" id="ARBA00023062"/>
    </source>
</evidence>
<dbReference type="Proteomes" id="UP000230066">
    <property type="component" value="Unassembled WGS sequence"/>
</dbReference>
<keyword evidence="5" id="KW-0285">Flavoprotein</keyword>
<dbReference type="EMBL" id="JXXN02000817">
    <property type="protein sequence ID" value="THD26220.1"/>
    <property type="molecule type" value="Genomic_DNA"/>
</dbReference>
<evidence type="ECO:0000259" key="6">
    <source>
        <dbReference type="Pfam" id="PF01619"/>
    </source>
</evidence>
<accession>A0A4E0S2N9</accession>
<comment type="caution">
    <text evidence="7">The sequence shown here is derived from an EMBL/GenBank/DDBJ whole genome shotgun (WGS) entry which is preliminary data.</text>
</comment>
<reference evidence="7" key="1">
    <citation type="submission" date="2019-03" db="EMBL/GenBank/DDBJ databases">
        <title>Improved annotation for the trematode Fasciola hepatica.</title>
        <authorList>
            <person name="Choi Y.-J."/>
            <person name="Martin J."/>
            <person name="Mitreva M."/>
        </authorList>
    </citation>
    <scope>NUCLEOTIDE SEQUENCE [LARGE SCALE GENOMIC DNA]</scope>
</reference>
<evidence type="ECO:0000256" key="2">
    <source>
        <dbReference type="ARBA" id="ARBA00005869"/>
    </source>
</evidence>
<dbReference type="InterPro" id="IPR018247">
    <property type="entry name" value="EF_Hand_1_Ca_BS"/>
</dbReference>
<dbReference type="Gene3D" id="3.20.20.220">
    <property type="match status" value="2"/>
</dbReference>
<comment type="cofactor">
    <cofactor evidence="5">
        <name>FAD</name>
        <dbReference type="ChEBI" id="CHEBI:57692"/>
    </cofactor>
</comment>
<dbReference type="GO" id="GO:0010133">
    <property type="term" value="P:L-proline catabolic process to L-glutamate"/>
    <property type="evidence" value="ECO:0007669"/>
    <property type="project" value="TreeGrafter"/>
</dbReference>
<dbReference type="GO" id="GO:0005739">
    <property type="term" value="C:mitochondrion"/>
    <property type="evidence" value="ECO:0007669"/>
    <property type="project" value="TreeGrafter"/>
</dbReference>
<dbReference type="InterPro" id="IPR002872">
    <property type="entry name" value="Proline_DH_dom"/>
</dbReference>
<evidence type="ECO:0000256" key="5">
    <source>
        <dbReference type="RuleBase" id="RU364054"/>
    </source>
</evidence>
<dbReference type="PROSITE" id="PS00018">
    <property type="entry name" value="EF_HAND_1"/>
    <property type="match status" value="1"/>
</dbReference>
<evidence type="ECO:0000313" key="7">
    <source>
        <dbReference type="EMBL" id="THD26220.1"/>
    </source>
</evidence>
<gene>
    <name evidence="7" type="ORF">D915_002357</name>
</gene>
<name>A0A4E0S2N9_FASHE</name>
<evidence type="ECO:0000256" key="1">
    <source>
        <dbReference type="ARBA" id="ARBA00004739"/>
    </source>
</evidence>
<comment type="catalytic activity">
    <reaction evidence="5">
        <text>L-proline + a quinone = (S)-1-pyrroline-5-carboxylate + a quinol + H(+)</text>
        <dbReference type="Rhea" id="RHEA:23784"/>
        <dbReference type="ChEBI" id="CHEBI:15378"/>
        <dbReference type="ChEBI" id="CHEBI:17388"/>
        <dbReference type="ChEBI" id="CHEBI:24646"/>
        <dbReference type="ChEBI" id="CHEBI:60039"/>
        <dbReference type="ChEBI" id="CHEBI:132124"/>
        <dbReference type="EC" id="1.5.5.2"/>
    </reaction>
</comment>
<dbReference type="InterPro" id="IPR015659">
    <property type="entry name" value="Proline_oxidase"/>
</dbReference>
<dbReference type="InterPro" id="IPR029041">
    <property type="entry name" value="FAD-linked_oxidoreductase-like"/>
</dbReference>